<comment type="caution">
    <text evidence="1">The sequence shown here is derived from an EMBL/GenBank/DDBJ whole genome shotgun (WGS) entry which is preliminary data.</text>
</comment>
<accession>A0ACC0SNI5</accession>
<evidence type="ECO:0000313" key="2">
    <source>
        <dbReference type="Proteomes" id="UP000006729"/>
    </source>
</evidence>
<reference evidence="1 2" key="1">
    <citation type="journal article" date="2006" name="Science">
        <title>The genome of black cottonwood, Populus trichocarpa (Torr. &amp; Gray).</title>
        <authorList>
            <person name="Tuskan G.A."/>
            <person name="Difazio S."/>
            <person name="Jansson S."/>
            <person name="Bohlmann J."/>
            <person name="Grigoriev I."/>
            <person name="Hellsten U."/>
            <person name="Putnam N."/>
            <person name="Ralph S."/>
            <person name="Rombauts S."/>
            <person name="Salamov A."/>
            <person name="Schein J."/>
            <person name="Sterck L."/>
            <person name="Aerts A."/>
            <person name="Bhalerao R.R."/>
            <person name="Bhalerao R.P."/>
            <person name="Blaudez D."/>
            <person name="Boerjan W."/>
            <person name="Brun A."/>
            <person name="Brunner A."/>
            <person name="Busov V."/>
            <person name="Campbell M."/>
            <person name="Carlson J."/>
            <person name="Chalot M."/>
            <person name="Chapman J."/>
            <person name="Chen G.L."/>
            <person name="Cooper D."/>
            <person name="Coutinho P.M."/>
            <person name="Couturier J."/>
            <person name="Covert S."/>
            <person name="Cronk Q."/>
            <person name="Cunningham R."/>
            <person name="Davis J."/>
            <person name="Degroeve S."/>
            <person name="Dejardin A."/>
            <person name="Depamphilis C."/>
            <person name="Detter J."/>
            <person name="Dirks B."/>
            <person name="Dubchak I."/>
            <person name="Duplessis S."/>
            <person name="Ehlting J."/>
            <person name="Ellis B."/>
            <person name="Gendler K."/>
            <person name="Goodstein D."/>
            <person name="Gribskov M."/>
            <person name="Grimwood J."/>
            <person name="Groover A."/>
            <person name="Gunter L."/>
            <person name="Hamberger B."/>
            <person name="Heinze B."/>
            <person name="Helariutta Y."/>
            <person name="Henrissat B."/>
            <person name="Holligan D."/>
            <person name="Holt R."/>
            <person name="Huang W."/>
            <person name="Islam-Faridi N."/>
            <person name="Jones S."/>
            <person name="Jones-Rhoades M."/>
            <person name="Jorgensen R."/>
            <person name="Joshi C."/>
            <person name="Kangasjarvi J."/>
            <person name="Karlsson J."/>
            <person name="Kelleher C."/>
            <person name="Kirkpatrick R."/>
            <person name="Kirst M."/>
            <person name="Kohler A."/>
            <person name="Kalluri U."/>
            <person name="Larimer F."/>
            <person name="Leebens-Mack J."/>
            <person name="Leple J.C."/>
            <person name="Locascio P."/>
            <person name="Lou Y."/>
            <person name="Lucas S."/>
            <person name="Martin F."/>
            <person name="Montanini B."/>
            <person name="Napoli C."/>
            <person name="Nelson D.R."/>
            <person name="Nelson C."/>
            <person name="Nieminen K."/>
            <person name="Nilsson O."/>
            <person name="Pereda V."/>
            <person name="Peter G."/>
            <person name="Philippe R."/>
            <person name="Pilate G."/>
            <person name="Poliakov A."/>
            <person name="Razumovskaya J."/>
            <person name="Richardson P."/>
            <person name="Rinaldi C."/>
            <person name="Ritland K."/>
            <person name="Rouze P."/>
            <person name="Ryaboy D."/>
            <person name="Schmutz J."/>
            <person name="Schrader J."/>
            <person name="Segerman B."/>
            <person name="Shin H."/>
            <person name="Siddiqui A."/>
            <person name="Sterky F."/>
            <person name="Terry A."/>
            <person name="Tsai C.J."/>
            <person name="Uberbacher E."/>
            <person name="Unneberg P."/>
            <person name="Vahala J."/>
            <person name="Wall K."/>
            <person name="Wessler S."/>
            <person name="Yang G."/>
            <person name="Yin T."/>
            <person name="Douglas C."/>
            <person name="Marra M."/>
            <person name="Sandberg G."/>
            <person name="Van de Peer Y."/>
            <person name="Rokhsar D."/>
        </authorList>
    </citation>
    <scope>NUCLEOTIDE SEQUENCE [LARGE SCALE GENOMIC DNA]</scope>
    <source>
        <strain evidence="2">cv. Nisqually</strain>
    </source>
</reference>
<sequence length="516" mass="53357">MAGVDTTRSQLNGGTPAARLPRPATSGWPLQRLASPTQGAGQNAGGQGPKAAPPRAREQASRGCRLPRPATSGWPLQRLASPPQWAGQNAGGQGPKAARDGEQASRGSPCFRQPSMAAGAAGRHARAPKRPSAQGPPRAPGPQAPAPSAGARARVVFLGKRSSPAGKRVVAGRKTGRRRPENGSSPAGKRVVDAGETSGHEAPHFTRPDSSPAPAADSADFAGAADSTTAPTVSKPALFRQRVPCTNFPVWPGQSIVQPMFVEKSALPIFPHVGMAAAAPLSGPTVFSVKPWTVNRPHSDGLSRRALDRPDSSPAPAADSADFVGAADSTTAPAVSKPALFRQRVPCTNFPVWPGQSIVQPMFVEKSALPIFPHVGMAAAAPLSGPTVFSVKPWTVNRPHSESAPAADSAAFADFAGSADSALPIPQLHKSAPPIFPAGGMAATAPMSRPAVLSVKPWTVQPVPRSRERCRIASQPPRRRAPGGARGGTNRSDMGLNLSGSWQQGHSATYNTPSRI</sequence>
<keyword evidence="2" id="KW-1185">Reference proteome</keyword>
<gene>
    <name evidence="1" type="ORF">POPTR_008G224801v4</name>
</gene>
<dbReference type="EMBL" id="CM009297">
    <property type="protein sequence ID" value="KAI9390781.1"/>
    <property type="molecule type" value="Genomic_DNA"/>
</dbReference>
<protein>
    <submittedName>
        <fullName evidence="1">Uncharacterized protein</fullName>
    </submittedName>
</protein>
<dbReference type="Proteomes" id="UP000006729">
    <property type="component" value="Chromosome 8"/>
</dbReference>
<organism evidence="1 2">
    <name type="scientific">Populus trichocarpa</name>
    <name type="common">Western balsam poplar</name>
    <name type="synonym">Populus balsamifera subsp. trichocarpa</name>
    <dbReference type="NCBI Taxonomy" id="3694"/>
    <lineage>
        <taxon>Eukaryota</taxon>
        <taxon>Viridiplantae</taxon>
        <taxon>Streptophyta</taxon>
        <taxon>Embryophyta</taxon>
        <taxon>Tracheophyta</taxon>
        <taxon>Spermatophyta</taxon>
        <taxon>Magnoliopsida</taxon>
        <taxon>eudicotyledons</taxon>
        <taxon>Gunneridae</taxon>
        <taxon>Pentapetalae</taxon>
        <taxon>rosids</taxon>
        <taxon>fabids</taxon>
        <taxon>Malpighiales</taxon>
        <taxon>Salicaceae</taxon>
        <taxon>Saliceae</taxon>
        <taxon>Populus</taxon>
    </lineage>
</organism>
<name>A0ACC0SNI5_POPTR</name>
<proteinExistence type="predicted"/>
<evidence type="ECO:0000313" key="1">
    <source>
        <dbReference type="EMBL" id="KAI9390781.1"/>
    </source>
</evidence>